<keyword evidence="1" id="KW-0472">Membrane</keyword>
<dbReference type="AlphaFoldDB" id="A0A0A8Y8Q5"/>
<organism evidence="2">
    <name type="scientific">Arundo donax</name>
    <name type="common">Giant reed</name>
    <name type="synonym">Donax arundinaceus</name>
    <dbReference type="NCBI Taxonomy" id="35708"/>
    <lineage>
        <taxon>Eukaryota</taxon>
        <taxon>Viridiplantae</taxon>
        <taxon>Streptophyta</taxon>
        <taxon>Embryophyta</taxon>
        <taxon>Tracheophyta</taxon>
        <taxon>Spermatophyta</taxon>
        <taxon>Magnoliopsida</taxon>
        <taxon>Liliopsida</taxon>
        <taxon>Poales</taxon>
        <taxon>Poaceae</taxon>
        <taxon>PACMAD clade</taxon>
        <taxon>Arundinoideae</taxon>
        <taxon>Arundineae</taxon>
        <taxon>Arundo</taxon>
    </lineage>
</organism>
<name>A0A0A8Y8Q5_ARUDO</name>
<dbReference type="EMBL" id="GBRH01275264">
    <property type="protein sequence ID" value="JAD22631.1"/>
    <property type="molecule type" value="Transcribed_RNA"/>
</dbReference>
<evidence type="ECO:0000313" key="2">
    <source>
        <dbReference type="EMBL" id="JAD22631.1"/>
    </source>
</evidence>
<reference evidence="2" key="2">
    <citation type="journal article" date="2015" name="Data Brief">
        <title>Shoot transcriptome of the giant reed, Arundo donax.</title>
        <authorList>
            <person name="Barrero R.A."/>
            <person name="Guerrero F.D."/>
            <person name="Moolhuijzen P."/>
            <person name="Goolsby J.A."/>
            <person name="Tidwell J."/>
            <person name="Bellgard S.E."/>
            <person name="Bellgard M.I."/>
        </authorList>
    </citation>
    <scope>NUCLEOTIDE SEQUENCE</scope>
    <source>
        <tissue evidence="2">Shoot tissue taken approximately 20 cm above the soil surface</tissue>
    </source>
</reference>
<reference evidence="2" key="1">
    <citation type="submission" date="2014-09" db="EMBL/GenBank/DDBJ databases">
        <authorList>
            <person name="Magalhaes I.L.F."/>
            <person name="Oliveira U."/>
            <person name="Santos F.R."/>
            <person name="Vidigal T.H.D.A."/>
            <person name="Brescovit A.D."/>
            <person name="Santos A.J."/>
        </authorList>
    </citation>
    <scope>NUCLEOTIDE SEQUENCE</scope>
    <source>
        <tissue evidence="2">Shoot tissue taken approximately 20 cm above the soil surface</tissue>
    </source>
</reference>
<accession>A0A0A8Y8Q5</accession>
<proteinExistence type="predicted"/>
<protein>
    <submittedName>
        <fullName evidence="2">Uncharacterized protein</fullName>
    </submittedName>
</protein>
<keyword evidence="1" id="KW-0812">Transmembrane</keyword>
<sequence>MGTCTALQFAMPALSKSFVAYVAWLMVIFPGSCFTSMPR</sequence>
<evidence type="ECO:0000256" key="1">
    <source>
        <dbReference type="SAM" id="Phobius"/>
    </source>
</evidence>
<feature type="transmembrane region" description="Helical" evidence="1">
    <location>
        <begin position="18"/>
        <end position="37"/>
    </location>
</feature>
<keyword evidence="1" id="KW-1133">Transmembrane helix</keyword>